<feature type="domain" description="Ubiquitin-like" evidence="12">
    <location>
        <begin position="370"/>
        <end position="445"/>
    </location>
</feature>
<evidence type="ECO:0000256" key="10">
    <source>
        <dbReference type="SAM" id="Coils"/>
    </source>
</evidence>
<dbReference type="GO" id="GO:0004813">
    <property type="term" value="F:alanine-tRNA ligase activity"/>
    <property type="evidence" value="ECO:0007669"/>
    <property type="project" value="UniProtKB-EC"/>
</dbReference>
<dbReference type="Gene3D" id="3.30.980.10">
    <property type="entry name" value="Threonyl-trna Synthetase, Chain A, domain 2"/>
    <property type="match status" value="1"/>
</dbReference>
<dbReference type="STRING" id="4572.M7ZWG7"/>
<keyword evidence="3" id="KW-0820">tRNA-binding</keyword>
<keyword evidence="6" id="KW-0067">ATP-binding</keyword>
<dbReference type="InterPro" id="IPR050058">
    <property type="entry name" value="Ala-tRNA_ligase"/>
</dbReference>
<dbReference type="GO" id="GO:0002161">
    <property type="term" value="F:aminoacyl-tRNA deacylase activity"/>
    <property type="evidence" value="ECO:0007669"/>
    <property type="project" value="TreeGrafter"/>
</dbReference>
<evidence type="ECO:0000256" key="9">
    <source>
        <dbReference type="ARBA" id="ARBA00023146"/>
    </source>
</evidence>
<feature type="coiled-coil region" evidence="10">
    <location>
        <begin position="229"/>
        <end position="256"/>
    </location>
</feature>
<dbReference type="GO" id="GO:0005739">
    <property type="term" value="C:mitochondrion"/>
    <property type="evidence" value="ECO:0007669"/>
    <property type="project" value="TreeGrafter"/>
</dbReference>
<protein>
    <recommendedName>
        <fullName evidence="2">alanine--tRNA ligase</fullName>
        <ecNumber evidence="2">6.1.1.7</ecNumber>
    </recommendedName>
</protein>
<feature type="region of interest" description="Disordered" evidence="11">
    <location>
        <begin position="343"/>
        <end position="362"/>
    </location>
</feature>
<dbReference type="PROSITE" id="PS50053">
    <property type="entry name" value="UBIQUITIN_2"/>
    <property type="match status" value="1"/>
</dbReference>
<dbReference type="SUPFAM" id="SSF54236">
    <property type="entry name" value="Ubiquitin-like"/>
    <property type="match status" value="1"/>
</dbReference>
<dbReference type="FunFam" id="3.30.980.10:FF:000004">
    <property type="entry name" value="Alanine--tRNA ligase, cytoplasmic"/>
    <property type="match status" value="1"/>
</dbReference>
<dbReference type="GO" id="GO:0000049">
    <property type="term" value="F:tRNA binding"/>
    <property type="evidence" value="ECO:0007669"/>
    <property type="project" value="UniProtKB-KW"/>
</dbReference>
<organism evidence="13">
    <name type="scientific">Triticum urartu</name>
    <name type="common">Red wild einkorn</name>
    <name type="synonym">Crithodium urartu</name>
    <dbReference type="NCBI Taxonomy" id="4572"/>
    <lineage>
        <taxon>Eukaryota</taxon>
        <taxon>Viridiplantae</taxon>
        <taxon>Streptophyta</taxon>
        <taxon>Embryophyta</taxon>
        <taxon>Tracheophyta</taxon>
        <taxon>Spermatophyta</taxon>
        <taxon>Magnoliopsida</taxon>
        <taxon>Liliopsida</taxon>
        <taxon>Poales</taxon>
        <taxon>Poaceae</taxon>
        <taxon>BOP clade</taxon>
        <taxon>Pooideae</taxon>
        <taxon>Triticodae</taxon>
        <taxon>Triticeae</taxon>
        <taxon>Triticinae</taxon>
        <taxon>Triticum</taxon>
    </lineage>
</organism>
<feature type="region of interest" description="Disordered" evidence="11">
    <location>
        <begin position="9"/>
        <end position="30"/>
    </location>
</feature>
<dbReference type="GO" id="GO:0005524">
    <property type="term" value="F:ATP binding"/>
    <property type="evidence" value="ECO:0007669"/>
    <property type="project" value="UniProtKB-KW"/>
</dbReference>
<dbReference type="InterPro" id="IPR018163">
    <property type="entry name" value="Thr/Ala-tRNA-synth_IIc_edit"/>
</dbReference>
<keyword evidence="5" id="KW-0547">Nucleotide-binding</keyword>
<reference evidence="13" key="1">
    <citation type="journal article" date="2013" name="Nature">
        <title>Draft genome of the wheat A-genome progenitor Triticum urartu.</title>
        <authorList>
            <person name="Ling H.Q."/>
            <person name="Zhao S."/>
            <person name="Liu D."/>
            <person name="Wang J."/>
            <person name="Sun H."/>
            <person name="Zhang C."/>
            <person name="Fan H."/>
            <person name="Li D."/>
            <person name="Dong L."/>
            <person name="Tao Y."/>
            <person name="Gao C."/>
            <person name="Wu H."/>
            <person name="Li Y."/>
            <person name="Cui Y."/>
            <person name="Guo X."/>
            <person name="Zheng S."/>
            <person name="Wang B."/>
            <person name="Yu K."/>
            <person name="Liang Q."/>
            <person name="Yang W."/>
            <person name="Lou X."/>
            <person name="Chen J."/>
            <person name="Feng M."/>
            <person name="Jian J."/>
            <person name="Zhang X."/>
            <person name="Luo G."/>
            <person name="Jiang Y."/>
            <person name="Liu J."/>
            <person name="Wang Z."/>
            <person name="Sha Y."/>
            <person name="Zhang B."/>
            <person name="Wu H."/>
            <person name="Tang D."/>
            <person name="Shen Q."/>
            <person name="Xue P."/>
            <person name="Zou S."/>
            <person name="Wang X."/>
            <person name="Liu X."/>
            <person name="Wang F."/>
            <person name="Yang Y."/>
            <person name="An X."/>
            <person name="Dong Z."/>
            <person name="Zhang K."/>
            <person name="Zhang X."/>
            <person name="Luo M.C."/>
            <person name="Dvorak J."/>
            <person name="Tong Y."/>
            <person name="Wang J."/>
            <person name="Yang H."/>
            <person name="Li Z."/>
            <person name="Wang D."/>
            <person name="Zhang A."/>
            <person name="Wang J."/>
        </authorList>
    </citation>
    <scope>NUCLEOTIDE SEQUENCE</scope>
</reference>
<accession>M7ZWG7</accession>
<keyword evidence="9 13" id="KW-0030">Aminoacyl-tRNA synthetase</keyword>
<dbReference type="EMBL" id="KD056506">
    <property type="protein sequence ID" value="EMS64427.1"/>
    <property type="molecule type" value="Genomic_DNA"/>
</dbReference>
<dbReference type="PANTHER" id="PTHR11777">
    <property type="entry name" value="ALANYL-TRNA SYNTHETASE"/>
    <property type="match status" value="1"/>
</dbReference>
<name>M7ZWG7_TRIUA</name>
<proteinExistence type="inferred from homology"/>
<dbReference type="InterPro" id="IPR000626">
    <property type="entry name" value="Ubiquitin-like_dom"/>
</dbReference>
<dbReference type="OMA" id="CVTHAGV"/>
<dbReference type="GO" id="GO:0006419">
    <property type="term" value="P:alanyl-tRNA aminoacylation"/>
    <property type="evidence" value="ECO:0007669"/>
    <property type="project" value="TreeGrafter"/>
</dbReference>
<comment type="similarity">
    <text evidence="1">Belongs to the class-II aminoacyl-tRNA synthetase family.</text>
</comment>
<keyword evidence="10" id="KW-0175">Coiled coil</keyword>
<dbReference type="InterPro" id="IPR029071">
    <property type="entry name" value="Ubiquitin-like_domsf"/>
</dbReference>
<sequence length="751" mass="83402">MGACIPVAVGRGRGHKDTHDDYYGTSRPRAAELHAPTADLRAEMYDTGSIEGPPGSFTVNNVQVFAGYVLHTGSFLEGPDSKTLSVGDEVKYKEVIGDRIDQKGPIALPEKLIFDFSHGKPVQPEDLQKIESIVKQRIEAELELSAQEIKLANPKSVNGLRAVFGEIYPDPVRVVSIGRKLEDVLANPESKEWLSDINEASKLDGATLEKKIGSINNTLDAAAIPAARKADLKGNVSKLEDQLREAKKKTGKENVQKAAKTDIDAAEAAVSKEKLFCVTHAGVGLDTTAAREAVVKPMDRFKSIDALLYVHYLLTLRGFLISIVRDADKKQLGTIGEEVKQLAQRARDNREANNSSSTSASIKKSANNTVQILVKFCGATIPVQENLDILSANMLIDHVCRCAGVSLTDLYSTFCGRILEPNKVLSYYQLQKDSMVYINPRLRGGSAGRKNWDDVIITLNLYHGVALPWDLLLPCQSKICPAMKVWYLDHPLQVRCQKVLIYLGRKHYVGICFGGFTSKQIFFDANGNVHIDAAPQEYSQELALLDYGAVSGIFDDALEAGINKYPTYFYNLISFLSNCPAVDFRSKAVIAFVTNHPSLLTYSRRIQITAVLDMLLTRLSKDDSEALINILENFCWGSRLDKVPAMYHTYFFHWWYARDGSICTPYKDNGVSLLKFSNNFFKYHNGFPLEERDAAFALATKHKNYLPQLLFSILITFKDPNKPCPPSVQAFIDEVIVMLGDHTVDCEIAQT</sequence>
<evidence type="ECO:0000256" key="7">
    <source>
        <dbReference type="ARBA" id="ARBA00022884"/>
    </source>
</evidence>
<evidence type="ECO:0000256" key="8">
    <source>
        <dbReference type="ARBA" id="ARBA00022917"/>
    </source>
</evidence>
<keyword evidence="8" id="KW-0648">Protein biosynthesis</keyword>
<dbReference type="SUPFAM" id="SSF55186">
    <property type="entry name" value="ThrRS/AlaRS common domain"/>
    <property type="match status" value="1"/>
</dbReference>
<gene>
    <name evidence="13" type="ORF">TRIUR3_20914</name>
</gene>
<evidence type="ECO:0000313" key="13">
    <source>
        <dbReference type="EMBL" id="EMS64427.1"/>
    </source>
</evidence>
<dbReference type="PANTHER" id="PTHR11777:SF9">
    <property type="entry name" value="ALANINE--TRNA LIGASE, CYTOPLASMIC"/>
    <property type="match status" value="1"/>
</dbReference>
<evidence type="ECO:0000259" key="12">
    <source>
        <dbReference type="PROSITE" id="PS50053"/>
    </source>
</evidence>
<evidence type="ECO:0000256" key="4">
    <source>
        <dbReference type="ARBA" id="ARBA00022598"/>
    </source>
</evidence>
<dbReference type="eggNOG" id="KOG0188">
    <property type="taxonomic scope" value="Eukaryota"/>
</dbReference>
<keyword evidence="4" id="KW-0436">Ligase</keyword>
<dbReference type="Gene3D" id="3.30.54.20">
    <property type="match status" value="1"/>
</dbReference>
<dbReference type="GO" id="GO:0009507">
    <property type="term" value="C:chloroplast"/>
    <property type="evidence" value="ECO:0007669"/>
    <property type="project" value="TreeGrafter"/>
</dbReference>
<evidence type="ECO:0000256" key="3">
    <source>
        <dbReference type="ARBA" id="ARBA00022555"/>
    </source>
</evidence>
<evidence type="ECO:0000256" key="1">
    <source>
        <dbReference type="ARBA" id="ARBA00008226"/>
    </source>
</evidence>
<evidence type="ECO:0000256" key="11">
    <source>
        <dbReference type="SAM" id="MobiDB-lite"/>
    </source>
</evidence>
<evidence type="ECO:0000256" key="5">
    <source>
        <dbReference type="ARBA" id="ARBA00022741"/>
    </source>
</evidence>
<feature type="compositionally biased region" description="Low complexity" evidence="11">
    <location>
        <begin position="352"/>
        <end position="362"/>
    </location>
</feature>
<keyword evidence="7" id="KW-0694">RNA-binding</keyword>
<dbReference type="AlphaFoldDB" id="M7ZWG7"/>
<evidence type="ECO:0000256" key="2">
    <source>
        <dbReference type="ARBA" id="ARBA00013168"/>
    </source>
</evidence>
<dbReference type="EC" id="6.1.1.7" evidence="2"/>
<evidence type="ECO:0000256" key="6">
    <source>
        <dbReference type="ARBA" id="ARBA00022840"/>
    </source>
</evidence>